<sequence length="190" mass="21906">MLLHTSLALLIDRQPTIVTGLYETDMICWVVPNLALLAREGKLPRRIVSPWLRSENRRSCQLQFILYPFGTKHKHREAVAGKSHTGSTRRKACPALLVRMKGNVEATFYLFFGRQCTSPVTYQFNESVGGGRAFYRHDFSSSWLDDLVYRGQDSFQVGLSLLHCGDRSQYVIRHHDRHYADLHPRSLRLC</sequence>
<evidence type="ECO:0000313" key="1">
    <source>
        <dbReference type="EMBL" id="CEL71609.1"/>
    </source>
</evidence>
<name>A0A0F7UNW6_TOXGV</name>
<gene>
    <name evidence="1" type="ORF">BN1205_040940</name>
</gene>
<protein>
    <submittedName>
        <fullName evidence="1">Uncharacterized protein</fullName>
    </submittedName>
</protein>
<dbReference type="EMBL" id="LN714490">
    <property type="protein sequence ID" value="CEL71609.1"/>
    <property type="molecule type" value="Genomic_DNA"/>
</dbReference>
<organism evidence="1">
    <name type="scientific">Toxoplasma gondii (strain ATCC 50861 / VEG)</name>
    <dbReference type="NCBI Taxonomy" id="432359"/>
    <lineage>
        <taxon>Eukaryota</taxon>
        <taxon>Sar</taxon>
        <taxon>Alveolata</taxon>
        <taxon>Apicomplexa</taxon>
        <taxon>Conoidasida</taxon>
        <taxon>Coccidia</taxon>
        <taxon>Eucoccidiorida</taxon>
        <taxon>Eimeriorina</taxon>
        <taxon>Sarcocystidae</taxon>
        <taxon>Toxoplasma</taxon>
    </lineage>
</organism>
<accession>A0A0F7UNW6</accession>
<reference evidence="1" key="1">
    <citation type="journal article" date="2015" name="PLoS ONE">
        <title>Comprehensive Evaluation of Toxoplasma gondii VEG and Neospora caninum LIV Genomes with Tachyzoite Stage Transcriptome and Proteome Defines Novel Transcript Features.</title>
        <authorList>
            <person name="Ramaprasad A."/>
            <person name="Mourier T."/>
            <person name="Naeem R."/>
            <person name="Malas T.B."/>
            <person name="Moussa E."/>
            <person name="Panigrahi A."/>
            <person name="Vermont S.J."/>
            <person name="Otto T.D."/>
            <person name="Wastling J."/>
            <person name="Pain A."/>
        </authorList>
    </citation>
    <scope>NUCLEOTIDE SEQUENCE</scope>
    <source>
        <strain evidence="1">VEG</strain>
    </source>
</reference>
<dbReference type="AlphaFoldDB" id="A0A0F7UNW6"/>
<proteinExistence type="predicted"/>